<proteinExistence type="predicted"/>
<dbReference type="Gene3D" id="2.60.120.260">
    <property type="entry name" value="Galactose-binding domain-like"/>
    <property type="match status" value="1"/>
</dbReference>
<feature type="compositionally biased region" description="Acidic residues" evidence="1">
    <location>
        <begin position="991"/>
        <end position="1003"/>
    </location>
</feature>
<gene>
    <name evidence="4" type="ORF">QJ036_04925</name>
</gene>
<keyword evidence="5" id="KW-1185">Reference proteome</keyword>
<dbReference type="SUPFAM" id="SSF53300">
    <property type="entry name" value="vWA-like"/>
    <property type="match status" value="1"/>
</dbReference>
<dbReference type="EMBL" id="JASGBQ010000005">
    <property type="protein sequence ID" value="MDI9241823.1"/>
    <property type="molecule type" value="Genomic_DNA"/>
</dbReference>
<keyword evidence="2" id="KW-0732">Signal</keyword>
<evidence type="ECO:0000313" key="4">
    <source>
        <dbReference type="EMBL" id="MDI9241823.1"/>
    </source>
</evidence>
<dbReference type="Pfam" id="PF00092">
    <property type="entry name" value="VWA"/>
    <property type="match status" value="1"/>
</dbReference>
<evidence type="ECO:0000313" key="5">
    <source>
        <dbReference type="Proteomes" id="UP001300383"/>
    </source>
</evidence>
<feature type="domain" description="VWFA" evidence="3">
    <location>
        <begin position="152"/>
        <end position="391"/>
    </location>
</feature>
<accession>A0AAP4BAR2</accession>
<feature type="region of interest" description="Disordered" evidence="1">
    <location>
        <begin position="991"/>
        <end position="1036"/>
    </location>
</feature>
<dbReference type="Gene3D" id="3.40.50.410">
    <property type="entry name" value="von Willebrand factor, type A domain"/>
    <property type="match status" value="2"/>
</dbReference>
<comment type="caution">
    <text evidence="4">The sequence shown here is derived from an EMBL/GenBank/DDBJ whole genome shotgun (WGS) entry which is preliminary data.</text>
</comment>
<evidence type="ECO:0000256" key="2">
    <source>
        <dbReference type="SAM" id="SignalP"/>
    </source>
</evidence>
<protein>
    <submittedName>
        <fullName evidence="4">VWA domain-containing protein</fullName>
    </submittedName>
</protein>
<dbReference type="CDD" id="cd00198">
    <property type="entry name" value="vWFA"/>
    <property type="match status" value="1"/>
</dbReference>
<dbReference type="RefSeq" id="WP_283230328.1">
    <property type="nucleotide sequence ID" value="NZ_JASGBQ010000005.1"/>
</dbReference>
<dbReference type="AlphaFoldDB" id="A0AAP4BAR2"/>
<evidence type="ECO:0000256" key="1">
    <source>
        <dbReference type="SAM" id="MobiDB-lite"/>
    </source>
</evidence>
<name>A0AAP4BAR2_9FIRM</name>
<dbReference type="InterPro" id="IPR002035">
    <property type="entry name" value="VWF_A"/>
</dbReference>
<feature type="signal peptide" evidence="2">
    <location>
        <begin position="1"/>
        <end position="29"/>
    </location>
</feature>
<dbReference type="PROSITE" id="PS50234">
    <property type="entry name" value="VWFA"/>
    <property type="match status" value="1"/>
</dbReference>
<feature type="chain" id="PRO_5042866832" evidence="2">
    <location>
        <begin position="30"/>
        <end position="1054"/>
    </location>
</feature>
<organism evidence="4 5">
    <name type="scientific">Fusibacillus kribbianus</name>
    <dbReference type="NCBI Taxonomy" id="3044208"/>
    <lineage>
        <taxon>Bacteria</taxon>
        <taxon>Bacillati</taxon>
        <taxon>Bacillota</taxon>
        <taxon>Clostridia</taxon>
        <taxon>Lachnospirales</taxon>
        <taxon>Lachnospiraceae</taxon>
        <taxon>Fusibacillus</taxon>
    </lineage>
</organism>
<sequence length="1054" mass="113385">MKSKLARRVLSSVLTLGILLNLLPTAAFAAPGDNSGDLVLNKTATLEDDGTYSIQLEAFSTGETLTVMKQTPTDIVLVLDVSGSMKEQLDNTRIDDGYVPATGKVSDMPTDVYHHCPDGTYSTVKWTDERSWLGNGHIRFTCDHCNVTRSLNYTFGIANPSQIEDQDGWALYKKGSHYAYKLEVLQMAAKQFIQEVAARNAAIDDPDNQHRVSIVKFASEKNDKIGNNFNDSGYNYTQIVDGLTVVNSESAAKLNTDIDSFSAAGATSVDYGMEYAKSILDPVRSADRKQVVIVFTDGAPTHSNSFEGNVANAAIGTAEKLKSSGVSIYTIGVFDNANPDDTTTNTNAYMNAMSSNYPKANSYTDLGQGSNQGYYKVAANTEELNNIFTSISEDVNYSNVTLNANAVIKDIMGDGFTLTAHSAATAYSVPYTGKDANGNRTFGETQTPYTATINDDKTVVSVTGFDYSQKYLVDGDSAQGEKLVVTITGVEATDAAVTNGLVSTNNALSGIYENADSQNPTAVFPQPETQLSSKVYVMDYAKSTELTGIPNSLTHMDSDGMHKFSTAVTSLNMTYGKAAGTSYAPATTLWNGYDDYYIFGQWNTTPEGVTTGNNTWTKVSVLPANNVYYEDTFVTNETTGTVGIVYSADKWKTATTEGANTGDASNDEHGWIASMDNDTTYSDGTAATGTAGATATFSFTGTGVDIYSRTNMETGLVVAKLYKGENTTSAAAMVKSLTVDNLAQSGDYYQIPTASFIGLEYGIYTVKLTVASTSKTTGTERSTYYLDGIRVYNPLSAEREEEDIVQEAYGDEIGASFCSVRDILLDAESLEGKAENVSGAVFIDFNPVTNTEEDTATTMTIKTYEDYGPKNEVYLAKGQAIALNVGTAVSKLSVGLKAPSGATEAQVTNRKNTSTIAINAASDQYYKIAPNADGYVIIKNTGEQLLSVTKLKMSGDGIETTAFSMDVPAMMSYANSFDSLPVVTYSLMDAEADNSGEPEEPEQGDVVVETPEEPEQGDVVVETPEEPTQEKPSSPVSDSWIAELFRAIRNIIWR</sequence>
<reference evidence="4 5" key="1">
    <citation type="submission" date="2023-05" db="EMBL/GenBank/DDBJ databases">
        <title>[ruminococcus] sp. nov., isolated from a pig farm feces dump.</title>
        <authorList>
            <person name="Chang Y.-H."/>
        </authorList>
    </citation>
    <scope>NUCLEOTIDE SEQUENCE [LARGE SCALE GENOMIC DNA]</scope>
    <source>
        <strain evidence="4 5">YH-rum2234</strain>
    </source>
</reference>
<evidence type="ECO:0000259" key="3">
    <source>
        <dbReference type="PROSITE" id="PS50234"/>
    </source>
</evidence>
<dbReference type="Proteomes" id="UP001300383">
    <property type="component" value="Unassembled WGS sequence"/>
</dbReference>
<dbReference type="InterPro" id="IPR036465">
    <property type="entry name" value="vWFA_dom_sf"/>
</dbReference>
<dbReference type="SMART" id="SM00327">
    <property type="entry name" value="VWA"/>
    <property type="match status" value="1"/>
</dbReference>